<comment type="caution">
    <text evidence="2">The sequence shown here is derived from an EMBL/GenBank/DDBJ whole genome shotgun (WGS) entry which is preliminary data.</text>
</comment>
<dbReference type="Proteomes" id="UP001396334">
    <property type="component" value="Unassembled WGS sequence"/>
</dbReference>
<organism evidence="2 3">
    <name type="scientific">Hibiscus sabdariffa</name>
    <name type="common">roselle</name>
    <dbReference type="NCBI Taxonomy" id="183260"/>
    <lineage>
        <taxon>Eukaryota</taxon>
        <taxon>Viridiplantae</taxon>
        <taxon>Streptophyta</taxon>
        <taxon>Embryophyta</taxon>
        <taxon>Tracheophyta</taxon>
        <taxon>Spermatophyta</taxon>
        <taxon>Magnoliopsida</taxon>
        <taxon>eudicotyledons</taxon>
        <taxon>Gunneridae</taxon>
        <taxon>Pentapetalae</taxon>
        <taxon>rosids</taxon>
        <taxon>malvids</taxon>
        <taxon>Malvales</taxon>
        <taxon>Malvaceae</taxon>
        <taxon>Malvoideae</taxon>
        <taxon>Hibiscus</taxon>
    </lineage>
</organism>
<gene>
    <name evidence="2" type="ORF">V6N11_081045</name>
</gene>
<name>A0ABR2QIV0_9ROSI</name>
<dbReference type="EMBL" id="JBBPBN010000037">
    <property type="protein sequence ID" value="KAK9000554.1"/>
    <property type="molecule type" value="Genomic_DNA"/>
</dbReference>
<feature type="region of interest" description="Disordered" evidence="1">
    <location>
        <begin position="48"/>
        <end position="97"/>
    </location>
</feature>
<feature type="compositionally biased region" description="Basic and acidic residues" evidence="1">
    <location>
        <begin position="66"/>
        <end position="77"/>
    </location>
</feature>
<sequence>MLGTAKQLCRVTTTDMSSFLRASRKFGLSSHYHERPDRRVPKQVTAELTRKGPARNRTKTQISPECDIHDNATRESDSNSNDALHISPTPAFPPFKEPSTLNFTDPGFGGDQKPISGTELPPLRAHCVGFTHQEFSYDAFIQSRERNFVMHIKSSKVACGGVAYVGT</sequence>
<reference evidence="2 3" key="1">
    <citation type="journal article" date="2024" name="G3 (Bethesda)">
        <title>Genome assembly of Hibiscus sabdariffa L. provides insights into metabolisms of medicinal natural products.</title>
        <authorList>
            <person name="Kim T."/>
        </authorList>
    </citation>
    <scope>NUCLEOTIDE SEQUENCE [LARGE SCALE GENOMIC DNA]</scope>
    <source>
        <strain evidence="2">TK-2024</strain>
        <tissue evidence="2">Old leaves</tissue>
    </source>
</reference>
<evidence type="ECO:0000313" key="3">
    <source>
        <dbReference type="Proteomes" id="UP001396334"/>
    </source>
</evidence>
<evidence type="ECO:0000256" key="1">
    <source>
        <dbReference type="SAM" id="MobiDB-lite"/>
    </source>
</evidence>
<proteinExistence type="predicted"/>
<protein>
    <submittedName>
        <fullName evidence="2">Uncharacterized protein</fullName>
    </submittedName>
</protein>
<accession>A0ABR2QIV0</accession>
<keyword evidence="3" id="KW-1185">Reference proteome</keyword>
<evidence type="ECO:0000313" key="2">
    <source>
        <dbReference type="EMBL" id="KAK9000554.1"/>
    </source>
</evidence>